<dbReference type="PANTHER" id="PTHR43884">
    <property type="entry name" value="ACYL-COA DEHYDROGENASE"/>
    <property type="match status" value="1"/>
</dbReference>
<protein>
    <submittedName>
        <fullName evidence="8">Acyl-CoA dehydrogenase family protein</fullName>
        <ecNumber evidence="8">1.-.-.-</ecNumber>
    </submittedName>
</protein>
<evidence type="ECO:0000256" key="4">
    <source>
        <dbReference type="ARBA" id="ARBA00022827"/>
    </source>
</evidence>
<comment type="cofactor">
    <cofactor evidence="1">
        <name>FAD</name>
        <dbReference type="ChEBI" id="CHEBI:57692"/>
    </cofactor>
</comment>
<dbReference type="EMBL" id="JAUTXY010000001">
    <property type="protein sequence ID" value="MEE2056482.1"/>
    <property type="molecule type" value="Genomic_DNA"/>
</dbReference>
<proteinExistence type="inferred from homology"/>
<dbReference type="RefSeq" id="WP_330131744.1">
    <property type="nucleotide sequence ID" value="NZ_JAUTXY010000001.1"/>
</dbReference>
<evidence type="ECO:0000259" key="6">
    <source>
        <dbReference type="Pfam" id="PF00441"/>
    </source>
</evidence>
<dbReference type="SUPFAM" id="SSF47203">
    <property type="entry name" value="Acyl-CoA dehydrogenase C-terminal domain-like"/>
    <property type="match status" value="1"/>
</dbReference>
<keyword evidence="5 8" id="KW-0560">Oxidoreductase</keyword>
<dbReference type="Gene3D" id="1.10.540.10">
    <property type="entry name" value="Acyl-CoA dehydrogenase/oxidase, N-terminal domain"/>
    <property type="match status" value="1"/>
</dbReference>
<evidence type="ECO:0000313" key="9">
    <source>
        <dbReference type="Proteomes" id="UP001336020"/>
    </source>
</evidence>
<evidence type="ECO:0000256" key="1">
    <source>
        <dbReference type="ARBA" id="ARBA00001974"/>
    </source>
</evidence>
<dbReference type="InterPro" id="IPR037069">
    <property type="entry name" value="AcylCoA_DH/ox_N_sf"/>
</dbReference>
<dbReference type="InterPro" id="IPR046373">
    <property type="entry name" value="Acyl-CoA_Oxase/DH_mid-dom_sf"/>
</dbReference>
<evidence type="ECO:0000256" key="5">
    <source>
        <dbReference type="ARBA" id="ARBA00023002"/>
    </source>
</evidence>
<keyword evidence="9" id="KW-1185">Reference proteome</keyword>
<evidence type="ECO:0000259" key="7">
    <source>
        <dbReference type="Pfam" id="PF02771"/>
    </source>
</evidence>
<dbReference type="CDD" id="cd00567">
    <property type="entry name" value="ACAD"/>
    <property type="match status" value="1"/>
</dbReference>
<accession>A0ABU7L550</accession>
<evidence type="ECO:0000256" key="2">
    <source>
        <dbReference type="ARBA" id="ARBA00009347"/>
    </source>
</evidence>
<dbReference type="PANTHER" id="PTHR43884:SF20">
    <property type="entry name" value="ACYL-COA DEHYDROGENASE FADE28"/>
    <property type="match status" value="1"/>
</dbReference>
<dbReference type="Pfam" id="PF00441">
    <property type="entry name" value="Acyl-CoA_dh_1"/>
    <property type="match status" value="1"/>
</dbReference>
<dbReference type="SUPFAM" id="SSF56645">
    <property type="entry name" value="Acyl-CoA dehydrogenase NM domain-like"/>
    <property type="match status" value="1"/>
</dbReference>
<dbReference type="InterPro" id="IPR013786">
    <property type="entry name" value="AcylCoA_DH/ox_N"/>
</dbReference>
<dbReference type="Proteomes" id="UP001336020">
    <property type="component" value="Unassembled WGS sequence"/>
</dbReference>
<comment type="caution">
    <text evidence="8">The sequence shown here is derived from an EMBL/GenBank/DDBJ whole genome shotgun (WGS) entry which is preliminary data.</text>
</comment>
<organism evidence="8 9">
    <name type="scientific">Rhodococcus artemisiae</name>
    <dbReference type="NCBI Taxonomy" id="714159"/>
    <lineage>
        <taxon>Bacteria</taxon>
        <taxon>Bacillati</taxon>
        <taxon>Actinomycetota</taxon>
        <taxon>Actinomycetes</taxon>
        <taxon>Mycobacteriales</taxon>
        <taxon>Nocardiaceae</taxon>
        <taxon>Rhodococcus</taxon>
    </lineage>
</organism>
<dbReference type="InterPro" id="IPR009100">
    <property type="entry name" value="AcylCoA_DH/oxidase_NM_dom_sf"/>
</dbReference>
<dbReference type="GO" id="GO:0016491">
    <property type="term" value="F:oxidoreductase activity"/>
    <property type="evidence" value="ECO:0007669"/>
    <property type="project" value="UniProtKB-KW"/>
</dbReference>
<dbReference type="EC" id="1.-.-.-" evidence="8"/>
<sequence>MTDSLPDLSEFHDELRSVARGLLARSGHDAPVDWESISTSGWLGLEVPSEFDGADATFAEVAVILREIGRASARGPYPAVASLTVAALALLESGPERERLLRDTASGSTVPVFVLGGESAGRTQFQVEVGPQGAFLRGAATFVLDAPGAGRLLVPAREPDGTIVVIDLDPRAPGLVVTEQPVVDATRSFGTVLAEGVTIPPESLWRFHGDPQEALHRLHDRAAVAVACDSLGVGEAMLDATVAYAGMREQFGRKIGSFQAVKHACADMFVQVTVARTLVDAAVLSLVSADPEATTAASMAKSYSCAAAVEIAGKAMQLHGGMGYTWESGIHVYLKRATLNRSLFGSPSLHRAYLAQRYRSAS</sequence>
<dbReference type="Gene3D" id="1.20.140.10">
    <property type="entry name" value="Butyryl-CoA Dehydrogenase, subunit A, domain 3"/>
    <property type="match status" value="1"/>
</dbReference>
<evidence type="ECO:0000256" key="3">
    <source>
        <dbReference type="ARBA" id="ARBA00022630"/>
    </source>
</evidence>
<dbReference type="Gene3D" id="2.40.110.10">
    <property type="entry name" value="Butyryl-CoA Dehydrogenase, subunit A, domain 2"/>
    <property type="match status" value="1"/>
</dbReference>
<evidence type="ECO:0000313" key="8">
    <source>
        <dbReference type="EMBL" id="MEE2056482.1"/>
    </source>
</evidence>
<reference evidence="8 9" key="1">
    <citation type="submission" date="2023-07" db="EMBL/GenBank/DDBJ databases">
        <authorList>
            <person name="Girao M."/>
            <person name="Carvalho M.F."/>
        </authorList>
    </citation>
    <scope>NUCLEOTIDE SEQUENCE [LARGE SCALE GENOMIC DNA]</scope>
    <source>
        <strain evidence="8 9">YIM65754</strain>
    </source>
</reference>
<dbReference type="InterPro" id="IPR036250">
    <property type="entry name" value="AcylCo_DH-like_C"/>
</dbReference>
<dbReference type="InterPro" id="IPR009075">
    <property type="entry name" value="AcylCo_DH/oxidase_C"/>
</dbReference>
<dbReference type="Pfam" id="PF02771">
    <property type="entry name" value="Acyl-CoA_dh_N"/>
    <property type="match status" value="1"/>
</dbReference>
<feature type="domain" description="Acyl-CoA dehydrogenase/oxidase C-terminal" evidence="6">
    <location>
        <begin position="223"/>
        <end position="357"/>
    </location>
</feature>
<name>A0ABU7L550_9NOCA</name>
<comment type="similarity">
    <text evidence="2">Belongs to the acyl-CoA dehydrogenase family.</text>
</comment>
<gene>
    <name evidence="8" type="ORF">Q7514_02940</name>
</gene>
<feature type="domain" description="Acyl-CoA dehydrogenase/oxidase N-terminal" evidence="7">
    <location>
        <begin position="28"/>
        <end position="107"/>
    </location>
</feature>
<keyword evidence="3" id="KW-0285">Flavoprotein</keyword>
<keyword evidence="4" id="KW-0274">FAD</keyword>